<reference evidence="2" key="1">
    <citation type="submission" date="2021-01" db="EMBL/GenBank/DDBJ databases">
        <authorList>
            <consortium name="Genoscope - CEA"/>
            <person name="William W."/>
        </authorList>
    </citation>
    <scope>NUCLEOTIDE SEQUENCE</scope>
</reference>
<feature type="coiled-coil region" evidence="1">
    <location>
        <begin position="262"/>
        <end position="296"/>
    </location>
</feature>
<sequence>MIPANKSPQEVEIFFYYQQAINNLEQGRIDDGKVQLKNLLHHKIVQSQDNKTIHYATLISLAEVCGRSNQIHEKCEALKYYHESNAIIEDCWETNRKMAILFRQIGLISRALHLTLKALESCQQAQGKLILYYQVCCLAFLINEIDYFNQYLERIPDENKLKQQLLELDQYIKEQKISQFVNELLEERNQISKKIAQIPKEYLILDYFYQEYECDIFLDEQDINKFFKKLKRLLINNLHIDDNTEDVHQKDISILLKTFFIIKSKKQKLVQINKLKQQHEKNVKQRLKQKLNLTNEQNNKEKFSLQSIMQKDNSQSIETMKKCGINFELISIFGKNTIINNEQIPDPDPEQNQNKTINNNQMGQYLIQKLSSQKFYFLTLLNQLTELIYKIPEELNIDQETIDQAQNQLIKCYIWAQYFMNELTNDPKIDLKILSQLFNEFKLRIKNEKNKTKRQIIKLKNYSKLIFKLNDKLLFQISFKKCQKEQQISQTKDFKMIMSQIHNEFNILKNFPIMNSNQNQLNKNLQLNKLLEFSLPEILDFWEEPNYLIEKGDQISSQVAKIKNFLKDENRILDPKETYLKILNACIKQLYFRKTKEQCKQVFQIIKPIFEQFYKIPQFNSIIALCFLKLSFIYGALDEEASYPLYLFLSFYYKKLDFPQKELLLITTLQLKQIQLCKFLELFNLNQVIIDLLNLRQKMKQDYQKALRNFTETFQDQYDVQYYLLNQINEKPGIYGHCIVKKNQMQIETQPVETGKNVAPPESYSSESEDDYNYTFPYSINFKEIKLINEQLTDPFKIGQNQYQFSIEKQKYLLSHKITVNLGDPKISSQIKRVSKEIIKQQYFISTKEIKKTFIVYFFENYYFSPNYIQKELQENEIKFIGYFLPICYNKFPDKKLVHNFANNVILKNIPKKIDTQVYQYANALNQQIFSKSPQQQPPKFNEMRDLIVSQKLQNEYMANIYYLLQLSREDEKNHIYICIAIALNEISFFWNYFYMKIFNLAYNQLNQKVQTQDVDWFICQKKIQVHIQKYQSLAHLFEYRFIMDLLKAQQRQLEYESQPNEKNYQKVQQAYQYLLQQNQITIPSDIYQLQHNFRAILLIEKKILRKLRSIPLERIIQSISNYSCINKLIIQMKEKQINYFYNSSDGEVESISDLQINVYKYLRRFIQSNNVSGLNKLLEIIGSKIPLLMENIKDNDEFQYQLSPELRFYKTQSQERQNEALNQYLISKDFQQKINIVMMNLCSFFEKIKMRIDRAAPQRYIIEGIYYYCHIQLNNKNLTKEKLENLHQIISLIFSTQHKDLIKYQKKYGDEFSEQDQVLRQYYHHDLVFQYLKQKIIKLVMRIYVLSKKWKELIELLELLPKQFDIRGYQICLALIENQKQFEDPQLLKDALCQIDYFLKRNQQYQILNENKEFNNMFVKLYDIFLIQEQNTKDTQSEIEKIFQAKKFINNQIKLLKKCKRDNLQYQEPQNFIEIG</sequence>
<organism evidence="2 3">
    <name type="scientific">Paramecium primaurelia</name>
    <dbReference type="NCBI Taxonomy" id="5886"/>
    <lineage>
        <taxon>Eukaryota</taxon>
        <taxon>Sar</taxon>
        <taxon>Alveolata</taxon>
        <taxon>Ciliophora</taxon>
        <taxon>Intramacronucleata</taxon>
        <taxon>Oligohymenophorea</taxon>
        <taxon>Peniculida</taxon>
        <taxon>Parameciidae</taxon>
        <taxon>Paramecium</taxon>
    </lineage>
</organism>
<keyword evidence="1" id="KW-0175">Coiled coil</keyword>
<proteinExistence type="predicted"/>
<dbReference type="EMBL" id="CAJJDM010000021">
    <property type="protein sequence ID" value="CAD8055664.1"/>
    <property type="molecule type" value="Genomic_DNA"/>
</dbReference>
<name>A0A8S1KXI5_PARPR</name>
<keyword evidence="3" id="KW-1185">Reference proteome</keyword>
<evidence type="ECO:0000313" key="2">
    <source>
        <dbReference type="EMBL" id="CAD8055664.1"/>
    </source>
</evidence>
<protein>
    <submittedName>
        <fullName evidence="2">Uncharacterized protein</fullName>
    </submittedName>
</protein>
<dbReference type="Proteomes" id="UP000688137">
    <property type="component" value="Unassembled WGS sequence"/>
</dbReference>
<evidence type="ECO:0000313" key="3">
    <source>
        <dbReference type="Proteomes" id="UP000688137"/>
    </source>
</evidence>
<dbReference type="OMA" id="YHESNAI"/>
<accession>A0A8S1KXI5</accession>
<gene>
    <name evidence="2" type="ORF">PPRIM_AZ9-3.1.T0230294</name>
</gene>
<comment type="caution">
    <text evidence="2">The sequence shown here is derived from an EMBL/GenBank/DDBJ whole genome shotgun (WGS) entry which is preliminary data.</text>
</comment>
<evidence type="ECO:0000256" key="1">
    <source>
        <dbReference type="SAM" id="Coils"/>
    </source>
</evidence>